<dbReference type="InterPro" id="IPR002481">
    <property type="entry name" value="FUR"/>
</dbReference>
<dbReference type="PANTHER" id="PTHR33202">
    <property type="entry name" value="ZINC UPTAKE REGULATION PROTEIN"/>
    <property type="match status" value="1"/>
</dbReference>
<gene>
    <name evidence="1" type="ORF">K5I29_01970</name>
</gene>
<dbReference type="InterPro" id="IPR036390">
    <property type="entry name" value="WH_DNA-bd_sf"/>
</dbReference>
<dbReference type="SUPFAM" id="SSF46785">
    <property type="entry name" value="Winged helix' DNA-binding domain"/>
    <property type="match status" value="1"/>
</dbReference>
<dbReference type="Gene3D" id="1.10.10.10">
    <property type="entry name" value="Winged helix-like DNA-binding domain superfamily/Winged helix DNA-binding domain"/>
    <property type="match status" value="1"/>
</dbReference>
<reference evidence="1" key="1">
    <citation type="submission" date="2021-08" db="EMBL/GenBank/DDBJ databases">
        <title>Flavobacterium sp. strain CC-SYL302.</title>
        <authorList>
            <person name="Lin S.-Y."/>
            <person name="Lee T.-H."/>
            <person name="Young C.-C."/>
        </authorList>
    </citation>
    <scope>NUCLEOTIDE SEQUENCE</scope>
    <source>
        <strain evidence="1">CC-SYL302</strain>
    </source>
</reference>
<dbReference type="InterPro" id="IPR036388">
    <property type="entry name" value="WH-like_DNA-bd_sf"/>
</dbReference>
<dbReference type="Pfam" id="PF01475">
    <property type="entry name" value="FUR"/>
    <property type="match status" value="1"/>
</dbReference>
<sequence length="136" mass="16233">MMKNIEQKLLHKNTNPTSMRLLIYDYLAKQQHAVSLTEIENYFEKADRVTIYRTLKTFEEKGLVHSVPENNTTKYILCDDDCDEQTHQDWHLHFYCKICKTTTCKEDFILPQNNLTDYRIDEIKFFAKGICEKCLQ</sequence>
<dbReference type="PANTHER" id="PTHR33202:SF22">
    <property type="entry name" value="HYDROGEN PEROXIDE SENSITIVE REPRESSOR"/>
    <property type="match status" value="1"/>
</dbReference>
<proteinExistence type="predicted"/>
<dbReference type="Proteomes" id="UP001163328">
    <property type="component" value="Chromosome"/>
</dbReference>
<accession>A0ABY6M1Y4</accession>
<organism evidence="1 2">
    <name type="scientific">Flavobacterium agricola</name>
    <dbReference type="NCBI Taxonomy" id="2870839"/>
    <lineage>
        <taxon>Bacteria</taxon>
        <taxon>Pseudomonadati</taxon>
        <taxon>Bacteroidota</taxon>
        <taxon>Flavobacteriia</taxon>
        <taxon>Flavobacteriales</taxon>
        <taxon>Flavobacteriaceae</taxon>
        <taxon>Flavobacterium</taxon>
    </lineage>
</organism>
<dbReference type="EMBL" id="CP081495">
    <property type="protein sequence ID" value="UYW02584.1"/>
    <property type="molecule type" value="Genomic_DNA"/>
</dbReference>
<evidence type="ECO:0000313" key="2">
    <source>
        <dbReference type="Proteomes" id="UP001163328"/>
    </source>
</evidence>
<evidence type="ECO:0000313" key="1">
    <source>
        <dbReference type="EMBL" id="UYW02584.1"/>
    </source>
</evidence>
<protein>
    <submittedName>
        <fullName evidence="1">Transcriptional repressor</fullName>
    </submittedName>
</protein>
<name>A0ABY6M1Y4_9FLAO</name>
<keyword evidence="2" id="KW-1185">Reference proteome</keyword>